<proteinExistence type="predicted"/>
<protein>
    <submittedName>
        <fullName evidence="2">Uncharacterized protein</fullName>
    </submittedName>
</protein>
<reference evidence="2 3" key="1">
    <citation type="submission" date="2016-06" db="EMBL/GenBank/DDBJ databases">
        <title>Discovery of anaerobic lithoheterotrophic haloarchaeon capable of sulfur respiration by hydrogen and formate.</title>
        <authorList>
            <person name="Sorokin D.Y."/>
            <person name="Kublanov I.V."/>
            <person name="Roman P."/>
            <person name="Sinninghe Damste J.S."/>
            <person name="Golyshin P.N."/>
            <person name="Rojo D."/>
            <person name="Ciordia S."/>
            <person name="Mena Md.C."/>
            <person name="Ferrer M."/>
            <person name="Smedile F."/>
            <person name="Messina E."/>
            <person name="La Cono V."/>
            <person name="Yakimov M.M."/>
        </authorList>
    </citation>
    <scope>NUCLEOTIDE SEQUENCE [LARGE SCALE GENOMIC DNA]</scope>
    <source>
        <strain evidence="2 3">HTSR1</strain>
    </source>
</reference>
<dbReference type="EMBL" id="CP016070">
    <property type="protein sequence ID" value="AOW80910.1"/>
    <property type="molecule type" value="Genomic_DNA"/>
</dbReference>
<evidence type="ECO:0000256" key="1">
    <source>
        <dbReference type="SAM" id="Phobius"/>
    </source>
</evidence>
<dbReference type="AlphaFoldDB" id="A0A1D8S6D1"/>
<feature type="transmembrane region" description="Helical" evidence="1">
    <location>
        <begin position="21"/>
        <end position="53"/>
    </location>
</feature>
<dbReference type="GeneID" id="29829728"/>
<accession>A0A1D8S6D1</accession>
<sequence length="109" mass="12286">MSEYLDSVEEIDNTFFRRGMVVAILYAIVDALIIFGGSPFIVFRLIGVVAAYYATRDMVLLREAGLDWGWTRYLVLVLVGAAGFLGYFFYAYRRAVNLSGVDLDPPENE</sequence>
<dbReference type="Proteomes" id="UP000185608">
    <property type="component" value="Chromosome"/>
</dbReference>
<keyword evidence="1" id="KW-1133">Transmembrane helix</keyword>
<dbReference type="KEGG" id="halh:HTSR_1741"/>
<gene>
    <name evidence="2" type="ORF">HTSR_1741</name>
</gene>
<name>A0A1D8S6D1_9EURY</name>
<dbReference type="RefSeq" id="WP_070365566.1">
    <property type="nucleotide sequence ID" value="NZ_CP016070.1"/>
</dbReference>
<organism evidence="2 3">
    <name type="scientific">Halodesulfurarchaeum formicicum</name>
    <dbReference type="NCBI Taxonomy" id="1873524"/>
    <lineage>
        <taxon>Archaea</taxon>
        <taxon>Methanobacteriati</taxon>
        <taxon>Methanobacteriota</taxon>
        <taxon>Stenosarchaea group</taxon>
        <taxon>Halobacteria</taxon>
        <taxon>Halobacteriales</taxon>
        <taxon>Halobacteriaceae</taxon>
        <taxon>Halodesulfurarchaeum</taxon>
    </lineage>
</organism>
<keyword evidence="1" id="KW-0472">Membrane</keyword>
<keyword evidence="1" id="KW-0812">Transmembrane</keyword>
<evidence type="ECO:0000313" key="2">
    <source>
        <dbReference type="EMBL" id="AOW80910.1"/>
    </source>
</evidence>
<feature type="transmembrane region" description="Helical" evidence="1">
    <location>
        <begin position="73"/>
        <end position="92"/>
    </location>
</feature>
<evidence type="ECO:0000313" key="3">
    <source>
        <dbReference type="Proteomes" id="UP000185608"/>
    </source>
</evidence>